<dbReference type="EMBL" id="CP048286">
    <property type="protein sequence ID" value="QHW32889.1"/>
    <property type="molecule type" value="Genomic_DNA"/>
</dbReference>
<evidence type="ECO:0000259" key="1">
    <source>
        <dbReference type="Pfam" id="PF13229"/>
    </source>
</evidence>
<dbReference type="Proteomes" id="UP000479114">
    <property type="component" value="Chromosome"/>
</dbReference>
<proteinExistence type="predicted"/>
<keyword evidence="3" id="KW-1185">Reference proteome</keyword>
<sequence>MLKQAGRTLTVGGRNADFQGFTSAAIQAAVEELRRAGDGGTIRLDEGVYRMIGPVRLYDGITLQGSGSATVLRKSPGVQTKLTADADYGELQAEVEDASGFEVGMGIQVYDESQHWGWDESNAVITRIEGNLLYFDRHLERDYQADDGGMLTNACSVIEVLEGRQVRILDLTVDGAGDRNYPIGGCRGGGIYLYKSGDCRLENVTVDNFNGDGISWQITEHIAVRSCTVTRSAGSGLHPGAGSTRSIITDCTLEHNGLAGLFICWRVRFGEFSRNRICANGSYGICIGHKDSYNLFEDNVISGNGDSGVYYRLEKPGNGANGNRWHRNVIEDNGGAESGGYGIFARGVAEDNVFIGNRIGEDPEGRQRIAVQLADTVSGFTFE</sequence>
<dbReference type="Gene3D" id="2.160.20.10">
    <property type="entry name" value="Single-stranded right-handed beta-helix, Pectin lyase-like"/>
    <property type="match status" value="1"/>
</dbReference>
<evidence type="ECO:0000313" key="3">
    <source>
        <dbReference type="Proteomes" id="UP000479114"/>
    </source>
</evidence>
<dbReference type="SMART" id="SM00710">
    <property type="entry name" value="PbH1"/>
    <property type="match status" value="7"/>
</dbReference>
<evidence type="ECO:0000313" key="2">
    <source>
        <dbReference type="EMBL" id="QHW32889.1"/>
    </source>
</evidence>
<feature type="domain" description="Right handed beta helix" evidence="1">
    <location>
        <begin position="183"/>
        <end position="318"/>
    </location>
</feature>
<protein>
    <recommendedName>
        <fullName evidence="1">Right handed beta helix domain-containing protein</fullName>
    </recommendedName>
</protein>
<gene>
    <name evidence="2" type="ORF">GZH47_20125</name>
</gene>
<dbReference type="KEGG" id="prz:GZH47_20125"/>
<dbReference type="InterPro" id="IPR006626">
    <property type="entry name" value="PbH1"/>
</dbReference>
<organism evidence="2 3">
    <name type="scientific">Paenibacillus rhizovicinus</name>
    <dbReference type="NCBI Taxonomy" id="2704463"/>
    <lineage>
        <taxon>Bacteria</taxon>
        <taxon>Bacillati</taxon>
        <taxon>Bacillota</taxon>
        <taxon>Bacilli</taxon>
        <taxon>Bacillales</taxon>
        <taxon>Paenibacillaceae</taxon>
        <taxon>Paenibacillus</taxon>
    </lineage>
</organism>
<dbReference type="SUPFAM" id="SSF51126">
    <property type="entry name" value="Pectin lyase-like"/>
    <property type="match status" value="1"/>
</dbReference>
<dbReference type="InterPro" id="IPR039448">
    <property type="entry name" value="Beta_helix"/>
</dbReference>
<dbReference type="AlphaFoldDB" id="A0A6C0P335"/>
<reference evidence="2 3" key="1">
    <citation type="submission" date="2020-02" db="EMBL/GenBank/DDBJ databases">
        <title>Paenibacillus sp. nov., isolated from rhizosphere soil of tomato.</title>
        <authorList>
            <person name="Weon H.-Y."/>
            <person name="Lee S.A."/>
        </authorList>
    </citation>
    <scope>NUCLEOTIDE SEQUENCE [LARGE SCALE GENOMIC DNA]</scope>
    <source>
        <strain evidence="2 3">14171R-81</strain>
    </source>
</reference>
<dbReference type="InterPro" id="IPR012334">
    <property type="entry name" value="Pectin_lyas_fold"/>
</dbReference>
<dbReference type="Pfam" id="PF13229">
    <property type="entry name" value="Beta_helix"/>
    <property type="match status" value="1"/>
</dbReference>
<dbReference type="InterPro" id="IPR011050">
    <property type="entry name" value="Pectin_lyase_fold/virulence"/>
</dbReference>
<dbReference type="RefSeq" id="WP_162642731.1">
    <property type="nucleotide sequence ID" value="NZ_CP048286.1"/>
</dbReference>
<accession>A0A6C0P335</accession>
<name>A0A6C0P335_9BACL</name>